<feature type="signal peptide" evidence="1">
    <location>
        <begin position="1"/>
        <end position="20"/>
    </location>
</feature>
<name>A0ABP3X733_9SPHN</name>
<dbReference type="InterPro" id="IPR036866">
    <property type="entry name" value="RibonucZ/Hydroxyglut_hydro"/>
</dbReference>
<accession>A0ABP3X733</accession>
<protein>
    <submittedName>
        <fullName evidence="3">MBL fold metallo-hydrolase</fullName>
    </submittedName>
</protein>
<dbReference type="CDD" id="cd16278">
    <property type="entry name" value="metallo-hydrolase-like_MBL-fold"/>
    <property type="match status" value="1"/>
</dbReference>
<feature type="chain" id="PRO_5047397250" evidence="1">
    <location>
        <begin position="21"/>
        <end position="333"/>
    </location>
</feature>
<comment type="caution">
    <text evidence="3">The sequence shown here is derived from an EMBL/GenBank/DDBJ whole genome shotgun (WGS) entry which is preliminary data.</text>
</comment>
<dbReference type="Pfam" id="PF17778">
    <property type="entry name" value="WHD_BLACT"/>
    <property type="match status" value="1"/>
</dbReference>
<dbReference type="Proteomes" id="UP001500738">
    <property type="component" value="Unassembled WGS sequence"/>
</dbReference>
<reference evidence="4" key="1">
    <citation type="journal article" date="2019" name="Int. J. Syst. Evol. Microbiol.">
        <title>The Global Catalogue of Microorganisms (GCM) 10K type strain sequencing project: providing services to taxonomists for standard genome sequencing and annotation.</title>
        <authorList>
            <consortium name="The Broad Institute Genomics Platform"/>
            <consortium name="The Broad Institute Genome Sequencing Center for Infectious Disease"/>
            <person name="Wu L."/>
            <person name="Ma J."/>
        </authorList>
    </citation>
    <scope>NUCLEOTIDE SEQUENCE [LARGE SCALE GENOMIC DNA]</scope>
    <source>
        <strain evidence="4">JCM 15910</strain>
    </source>
</reference>
<dbReference type="InterPro" id="IPR036388">
    <property type="entry name" value="WH-like_DNA-bd_sf"/>
</dbReference>
<evidence type="ECO:0000256" key="1">
    <source>
        <dbReference type="SAM" id="SignalP"/>
    </source>
</evidence>
<dbReference type="Gene3D" id="1.10.10.10">
    <property type="entry name" value="Winged helix-like DNA-binding domain superfamily/Winged helix DNA-binding domain"/>
    <property type="match status" value="1"/>
</dbReference>
<dbReference type="InterPro" id="IPR001279">
    <property type="entry name" value="Metallo-B-lactamas"/>
</dbReference>
<sequence>MFAPFLYWCRLFLPLPFSFAPRGATWTGMSDERPWPDTIRAGDCEQHEPLVRRVLAPNPSPYTFTGTQTWIVGAGSDVAVIDPGPTGSGLSIGDPADINGVGHVEAILRATAGQRIAAILCTHTHRDHSPASRPLQAATGAPIIGCAPLALADDGPRADSAFDSDYAPDRVLTDGERIAGDGWTIEAVATPGHTSNHLCFALVESGALFTGDHVMAWSTSVVSPPDGDMAAYMASLSKLYERGDRIYYPAHGPAVTKPRQLVRGMLGHRKQRERQILRELDKGTRAIPEMVKHMYKGLDPRLTGAAGRSVLAHLLDLQARGVVRAQDDEWVLA</sequence>
<dbReference type="EMBL" id="BAAAFE010000001">
    <property type="protein sequence ID" value="GAA0860843.1"/>
    <property type="molecule type" value="Genomic_DNA"/>
</dbReference>
<keyword evidence="1" id="KW-0732">Signal</keyword>
<dbReference type="SUPFAM" id="SSF56281">
    <property type="entry name" value="Metallo-hydrolase/oxidoreductase"/>
    <property type="match status" value="1"/>
</dbReference>
<gene>
    <name evidence="3" type="ORF">GCM10009115_01030</name>
</gene>
<dbReference type="Gene3D" id="3.60.15.10">
    <property type="entry name" value="Ribonuclease Z/Hydroxyacylglutathione hydrolase-like"/>
    <property type="match status" value="1"/>
</dbReference>
<feature type="domain" description="Metallo-beta-lactamase" evidence="2">
    <location>
        <begin position="66"/>
        <end position="251"/>
    </location>
</feature>
<evidence type="ECO:0000313" key="4">
    <source>
        <dbReference type="Proteomes" id="UP001500738"/>
    </source>
</evidence>
<proteinExistence type="predicted"/>
<dbReference type="PANTHER" id="PTHR23131">
    <property type="entry name" value="ENDORIBONUCLEASE LACTB2"/>
    <property type="match status" value="1"/>
</dbReference>
<dbReference type="PANTHER" id="PTHR23131:SF0">
    <property type="entry name" value="ENDORIBONUCLEASE LACTB2"/>
    <property type="match status" value="1"/>
</dbReference>
<evidence type="ECO:0000259" key="2">
    <source>
        <dbReference type="SMART" id="SM00849"/>
    </source>
</evidence>
<evidence type="ECO:0000313" key="3">
    <source>
        <dbReference type="EMBL" id="GAA0860843.1"/>
    </source>
</evidence>
<dbReference type="InterPro" id="IPR050662">
    <property type="entry name" value="Sec-metab_biosynth-thioest"/>
</dbReference>
<organism evidence="3 4">
    <name type="scientific">Sphingopyxis soli</name>
    <dbReference type="NCBI Taxonomy" id="592051"/>
    <lineage>
        <taxon>Bacteria</taxon>
        <taxon>Pseudomonadati</taxon>
        <taxon>Pseudomonadota</taxon>
        <taxon>Alphaproteobacteria</taxon>
        <taxon>Sphingomonadales</taxon>
        <taxon>Sphingomonadaceae</taxon>
        <taxon>Sphingopyxis</taxon>
    </lineage>
</organism>
<dbReference type="Pfam" id="PF00753">
    <property type="entry name" value="Lactamase_B"/>
    <property type="match status" value="1"/>
</dbReference>
<dbReference type="InterPro" id="IPR041516">
    <property type="entry name" value="LACTB2_WH"/>
</dbReference>
<dbReference type="SMART" id="SM00849">
    <property type="entry name" value="Lactamase_B"/>
    <property type="match status" value="1"/>
</dbReference>
<keyword evidence="4" id="KW-1185">Reference proteome</keyword>